<dbReference type="PANTHER" id="PTHR41523:SF8">
    <property type="entry name" value="ETHYLENE RESPONSE SENSOR PROTEIN"/>
    <property type="match status" value="1"/>
</dbReference>
<dbReference type="InterPro" id="IPR016132">
    <property type="entry name" value="Phyto_chromo_attachment"/>
</dbReference>
<dbReference type="SMART" id="SM00065">
    <property type="entry name" value="GAF"/>
    <property type="match status" value="1"/>
</dbReference>
<evidence type="ECO:0000313" key="17">
    <source>
        <dbReference type="Proteomes" id="UP000635384"/>
    </source>
</evidence>
<keyword evidence="3" id="KW-0600">Photoreceptor protein</keyword>
<keyword evidence="17" id="KW-1185">Reference proteome</keyword>
<gene>
    <name evidence="16" type="ORF">IB285_11310</name>
</gene>
<reference evidence="16 17" key="1">
    <citation type="submission" date="2020-09" db="EMBL/GenBank/DDBJ databases">
        <authorList>
            <person name="Yoon J.-W."/>
        </authorList>
    </citation>
    <scope>NUCLEOTIDE SEQUENCE [LARGE SCALE GENOMIC DNA]</scope>
    <source>
        <strain evidence="16 17">KMU-140</strain>
    </source>
</reference>
<evidence type="ECO:0000256" key="2">
    <source>
        <dbReference type="ARBA" id="ARBA00012438"/>
    </source>
</evidence>
<name>A0ABR8KU04_9SPHN</name>
<organism evidence="16 17">
    <name type="scientific">Erythrobacter rubeus</name>
    <dbReference type="NCBI Taxonomy" id="2760803"/>
    <lineage>
        <taxon>Bacteria</taxon>
        <taxon>Pseudomonadati</taxon>
        <taxon>Pseudomonadota</taxon>
        <taxon>Alphaproteobacteria</taxon>
        <taxon>Sphingomonadales</taxon>
        <taxon>Erythrobacteraceae</taxon>
        <taxon>Erythrobacter/Porphyrobacter group</taxon>
        <taxon>Erythrobacter</taxon>
    </lineage>
</organism>
<dbReference type="InterPro" id="IPR043150">
    <property type="entry name" value="Phytochrome_PHY_sf"/>
</dbReference>
<dbReference type="EMBL" id="JACXLC010000001">
    <property type="protein sequence ID" value="MBD2842840.1"/>
    <property type="molecule type" value="Genomic_DNA"/>
</dbReference>
<dbReference type="Gene3D" id="3.30.450.270">
    <property type="match status" value="1"/>
</dbReference>
<dbReference type="PROSITE" id="PS50046">
    <property type="entry name" value="PHYTOCHROME_2"/>
    <property type="match status" value="1"/>
</dbReference>
<dbReference type="InterPro" id="IPR013515">
    <property type="entry name" value="Phytochrome_cen-reg"/>
</dbReference>
<dbReference type="Pfam" id="PF01590">
    <property type="entry name" value="GAF"/>
    <property type="match status" value="1"/>
</dbReference>
<dbReference type="Pfam" id="PF07536">
    <property type="entry name" value="HWE_HK"/>
    <property type="match status" value="1"/>
</dbReference>
<feature type="modified residue" description="4-aspartylphosphate" evidence="12">
    <location>
        <position position="793"/>
    </location>
</feature>
<dbReference type="Gene3D" id="3.30.450.20">
    <property type="entry name" value="PAS domain"/>
    <property type="match status" value="1"/>
</dbReference>
<proteinExistence type="predicted"/>
<keyword evidence="6" id="KW-0808">Transferase</keyword>
<dbReference type="Pfam" id="PF08446">
    <property type="entry name" value="PAS_2"/>
    <property type="match status" value="1"/>
</dbReference>
<evidence type="ECO:0000256" key="7">
    <source>
        <dbReference type="ARBA" id="ARBA00022741"/>
    </source>
</evidence>
<comment type="caution">
    <text evidence="16">The sequence shown here is derived from an EMBL/GenBank/DDBJ whole genome shotgun (WGS) entry which is preliminary data.</text>
</comment>
<keyword evidence="11" id="KW-0675">Receptor</keyword>
<evidence type="ECO:0000256" key="9">
    <source>
        <dbReference type="ARBA" id="ARBA00022840"/>
    </source>
</evidence>
<evidence type="ECO:0000256" key="5">
    <source>
        <dbReference type="ARBA" id="ARBA00022606"/>
    </source>
</evidence>
<keyword evidence="9" id="KW-0067">ATP-binding</keyword>
<feature type="domain" description="Phytochrome chromophore attachment site" evidence="14">
    <location>
        <begin position="144"/>
        <end position="301"/>
    </location>
</feature>
<dbReference type="InterPro" id="IPR036890">
    <property type="entry name" value="HATPase_C_sf"/>
</dbReference>
<accession>A0ABR8KU04</accession>
<evidence type="ECO:0000256" key="6">
    <source>
        <dbReference type="ARBA" id="ARBA00022679"/>
    </source>
</evidence>
<keyword evidence="5" id="KW-0716">Sensory transduction</keyword>
<dbReference type="SMART" id="SM00911">
    <property type="entry name" value="HWE_HK"/>
    <property type="match status" value="1"/>
</dbReference>
<evidence type="ECO:0000256" key="13">
    <source>
        <dbReference type="SAM" id="MobiDB-lite"/>
    </source>
</evidence>
<dbReference type="Pfam" id="PF00072">
    <property type="entry name" value="Response_reg"/>
    <property type="match status" value="1"/>
</dbReference>
<dbReference type="InterPro" id="IPR013654">
    <property type="entry name" value="PAS_2"/>
</dbReference>
<keyword evidence="8" id="KW-0418">Kinase</keyword>
<dbReference type="Pfam" id="PF00360">
    <property type="entry name" value="PHY"/>
    <property type="match status" value="1"/>
</dbReference>
<evidence type="ECO:0000256" key="11">
    <source>
        <dbReference type="ARBA" id="ARBA00023170"/>
    </source>
</evidence>
<dbReference type="InterPro" id="IPR035965">
    <property type="entry name" value="PAS-like_dom_sf"/>
</dbReference>
<evidence type="ECO:0000313" key="16">
    <source>
        <dbReference type="EMBL" id="MBD2842840.1"/>
    </source>
</evidence>
<dbReference type="EC" id="2.7.13.3" evidence="2"/>
<dbReference type="Proteomes" id="UP000635384">
    <property type="component" value="Unassembled WGS sequence"/>
</dbReference>
<dbReference type="InterPro" id="IPR011102">
    <property type="entry name" value="Sig_transdc_His_kinase_HWE"/>
</dbReference>
<dbReference type="InterPro" id="IPR001789">
    <property type="entry name" value="Sig_transdc_resp-reg_receiver"/>
</dbReference>
<feature type="region of interest" description="Disordered" evidence="13">
    <location>
        <begin position="713"/>
        <end position="736"/>
    </location>
</feature>
<protein>
    <recommendedName>
        <fullName evidence="2">histidine kinase</fullName>
        <ecNumber evidence="2">2.7.13.3</ecNumber>
    </recommendedName>
</protein>
<keyword evidence="10" id="KW-0157">Chromophore</keyword>
<comment type="catalytic activity">
    <reaction evidence="1">
        <text>ATP + protein L-histidine = ADP + protein N-phospho-L-histidine.</text>
        <dbReference type="EC" id="2.7.13.3"/>
    </reaction>
</comment>
<dbReference type="RefSeq" id="WP_190788268.1">
    <property type="nucleotide sequence ID" value="NZ_JACXLC010000001.1"/>
</dbReference>
<dbReference type="PROSITE" id="PS50110">
    <property type="entry name" value="RESPONSE_REGULATORY"/>
    <property type="match status" value="1"/>
</dbReference>
<sequence>MNYNQPSSHFTECDREAIHHIAAVQDFGALIAVNSDWVIAQRSVNCAAMLDLEELPRVGERLSDHFTPNAMDTLKEALARQSGEDAVERIFGLRLVRGGHLFDCALHASGNNLIIEFEPHAETEYADHLALIGPVLTRLEPIRDLQTLFDTGATLVRQMLGYDRVMVYKFHRDESGEVIAEDRRDDLEPFLGLRYPKADIPQQARELFRRNRFRIIADMDADPIPIEPAASMYGEPLDLSMSVLRSHSSMHVEYMRNMGVQASLTIAIVRQGRLWGMFSCHHTEPRLPAYSLRTVAEMFSQMFSLMLDRILIARSDAQNARGRKLHDQLMLRFADGDSLANSLPMLDDLLQDIIPHDGASVLTGNDYRARGSAPTQDQFMALAPVLSSAPTSQIIATSELKEHIGDAARFGDTAAGALVLPISRSPRDYLVLWRKPLTQIVTWAGDPSKSTAKPGERLHPRGSFAAWEESVEGKSEEWSDDEIQIAESLRVTLLEVILRMTDETAQERARAQEQQELLIAELNHRVRNILNLIRGLVSQSQDEAMSVANFAAIIGGRISALASAHDNITRENWAPARLSALFDTELGAYISEKKGRFSLIGEDVLIRPEAYTVLALVVHELVTNSAKYGCLCDSSGQLSVTLKRNGFGDLEIKWQERGGPPVKPPTRRGFGSTIIERSIPHELKGDAILRFKLSGLEADFTIPARFVASAVGEPPEKAEPCAANDTGSEQEAGSADTVPLPNHVLIVEDSMIIALDTEENLKRLGVKSVRVEGNVAGALTAIEAKEPDFAIVDFNLGSESSEPVTRELKERGVRFVLATGYAEMANEIEEFGAQALLRKPYDRDDLEEALKATRPQDETVRTARDG</sequence>
<dbReference type="Gene3D" id="3.30.565.10">
    <property type="entry name" value="Histidine kinase-like ATPase, C-terminal domain"/>
    <property type="match status" value="1"/>
</dbReference>
<evidence type="ECO:0000256" key="4">
    <source>
        <dbReference type="ARBA" id="ARBA00022553"/>
    </source>
</evidence>
<dbReference type="InterPro" id="IPR001294">
    <property type="entry name" value="Phytochrome"/>
</dbReference>
<dbReference type="SUPFAM" id="SSF55781">
    <property type="entry name" value="GAF domain-like"/>
    <property type="match status" value="2"/>
</dbReference>
<evidence type="ECO:0000256" key="3">
    <source>
        <dbReference type="ARBA" id="ARBA00022543"/>
    </source>
</evidence>
<dbReference type="Gene3D" id="3.40.50.2300">
    <property type="match status" value="1"/>
</dbReference>
<dbReference type="SUPFAM" id="SSF55785">
    <property type="entry name" value="PYP-like sensor domain (PAS domain)"/>
    <property type="match status" value="1"/>
</dbReference>
<dbReference type="SMART" id="SM00448">
    <property type="entry name" value="REC"/>
    <property type="match status" value="1"/>
</dbReference>
<dbReference type="InterPro" id="IPR029016">
    <property type="entry name" value="GAF-like_dom_sf"/>
</dbReference>
<evidence type="ECO:0000256" key="12">
    <source>
        <dbReference type="PROSITE-ProRule" id="PRU00169"/>
    </source>
</evidence>
<dbReference type="PANTHER" id="PTHR41523">
    <property type="entry name" value="TWO-COMPONENT SYSTEM SENSOR PROTEIN"/>
    <property type="match status" value="1"/>
</dbReference>
<dbReference type="InterPro" id="IPR003018">
    <property type="entry name" value="GAF"/>
</dbReference>
<keyword evidence="7" id="KW-0547">Nucleotide-binding</keyword>
<dbReference type="InterPro" id="IPR011006">
    <property type="entry name" value="CheY-like_superfamily"/>
</dbReference>
<evidence type="ECO:0000256" key="10">
    <source>
        <dbReference type="ARBA" id="ARBA00022991"/>
    </source>
</evidence>
<dbReference type="Gene3D" id="3.30.450.40">
    <property type="match status" value="1"/>
</dbReference>
<evidence type="ECO:0000259" key="15">
    <source>
        <dbReference type="PROSITE" id="PS50110"/>
    </source>
</evidence>
<evidence type="ECO:0000256" key="1">
    <source>
        <dbReference type="ARBA" id="ARBA00000085"/>
    </source>
</evidence>
<evidence type="ECO:0000256" key="8">
    <source>
        <dbReference type="ARBA" id="ARBA00022777"/>
    </source>
</evidence>
<feature type="domain" description="Response regulatory" evidence="15">
    <location>
        <begin position="743"/>
        <end position="854"/>
    </location>
</feature>
<dbReference type="PRINTS" id="PR01033">
    <property type="entry name" value="PHYTOCHROME"/>
</dbReference>
<keyword evidence="4 12" id="KW-0597">Phosphoprotein</keyword>
<evidence type="ECO:0000259" key="14">
    <source>
        <dbReference type="PROSITE" id="PS50046"/>
    </source>
</evidence>
<dbReference type="SUPFAM" id="SSF52172">
    <property type="entry name" value="CheY-like"/>
    <property type="match status" value="1"/>
</dbReference>